<dbReference type="EnsemblPlants" id="Zm00001eb311880_T001">
    <property type="protein sequence ID" value="Zm00001eb311880_P001"/>
    <property type="gene ID" value="Zm00001eb311880"/>
</dbReference>
<dbReference type="InterPro" id="IPR001752">
    <property type="entry name" value="Kinesin_motor_dom"/>
</dbReference>
<dbReference type="PANTHER" id="PTHR12081">
    <property type="entry name" value="TRANSCRIPTION FACTOR E2F"/>
    <property type="match status" value="1"/>
</dbReference>
<sequence>MTTSFSSVAEVAVPAATAVMASALPQEQQARPRPMHAGGGGGGGGANGRHHAYSRKDKSLGLLCSNFVVLYNRDNVESIGLDEAAKCLGVERHRIYDIVNVLEGVGNQLTISDVARKAFLQSVCDSSLYTWIQNTTQPNGLAVPDATMCPIDSTSHVIELMQKGHNNRSMSATALNERSSRSHRK</sequence>
<dbReference type="GO" id="GO:0005667">
    <property type="term" value="C:transcription regulator complex"/>
    <property type="evidence" value="ECO:0007669"/>
    <property type="project" value="InterPro"/>
</dbReference>
<evidence type="ECO:0000256" key="6">
    <source>
        <dbReference type="ARBA" id="ARBA00023175"/>
    </source>
</evidence>
<dbReference type="InterPro" id="IPR036390">
    <property type="entry name" value="WH_DNA-bd_sf"/>
</dbReference>
<feature type="domain" description="Kinesin motor" evidence="11">
    <location>
        <begin position="1"/>
        <end position="185"/>
    </location>
</feature>
<evidence type="ECO:0000256" key="7">
    <source>
        <dbReference type="ARBA" id="ARBA00023306"/>
    </source>
</evidence>
<dbReference type="GO" id="GO:0005524">
    <property type="term" value="F:ATP binding"/>
    <property type="evidence" value="ECO:0007669"/>
    <property type="project" value="InterPro"/>
</dbReference>
<dbReference type="GO" id="GO:0005874">
    <property type="term" value="C:microtubule"/>
    <property type="evidence" value="ECO:0007669"/>
    <property type="project" value="UniProtKB-KW"/>
</dbReference>
<keyword evidence="7" id="KW-0131">Cell cycle</keyword>
<name>A0A804QA12_MAIZE</name>
<reference evidence="12" key="2">
    <citation type="submission" date="2019-07" db="EMBL/GenBank/DDBJ databases">
        <authorList>
            <person name="Seetharam A."/>
            <person name="Woodhouse M."/>
            <person name="Cannon E."/>
        </authorList>
    </citation>
    <scope>NUCLEOTIDE SEQUENCE [LARGE SCALE GENOMIC DNA]</scope>
    <source>
        <strain evidence="12">cv. B73</strain>
    </source>
</reference>
<keyword evidence="4 9" id="KW-0238">DNA-binding</keyword>
<keyword evidence="9" id="KW-0539">Nucleus</keyword>
<evidence type="ECO:0000256" key="1">
    <source>
        <dbReference type="ARBA" id="ARBA00010940"/>
    </source>
</evidence>
<proteinExistence type="inferred from homology"/>
<evidence type="ECO:0000256" key="8">
    <source>
        <dbReference type="PROSITE-ProRule" id="PRU00283"/>
    </source>
</evidence>
<dbReference type="Proteomes" id="UP000007305">
    <property type="component" value="Chromosome 7"/>
</dbReference>
<keyword evidence="6" id="KW-0505">Motor protein</keyword>
<dbReference type="GO" id="GO:0000978">
    <property type="term" value="F:RNA polymerase II cis-regulatory region sequence-specific DNA binding"/>
    <property type="evidence" value="ECO:0007669"/>
    <property type="project" value="InterPro"/>
</dbReference>
<dbReference type="InterPro" id="IPR003316">
    <property type="entry name" value="E2F_WHTH_DNA-bd_dom"/>
</dbReference>
<keyword evidence="5 9" id="KW-0804">Transcription</keyword>
<comment type="caution">
    <text evidence="8">Lacks conserved residue(s) required for the propagation of feature annotation.</text>
</comment>
<dbReference type="GO" id="GO:0003777">
    <property type="term" value="F:microtubule motor activity"/>
    <property type="evidence" value="ECO:0007669"/>
    <property type="project" value="InterPro"/>
</dbReference>
<dbReference type="InterPro" id="IPR027417">
    <property type="entry name" value="P-loop_NTPase"/>
</dbReference>
<dbReference type="SMART" id="SM01372">
    <property type="entry name" value="E2F_TDP"/>
    <property type="match status" value="1"/>
</dbReference>
<dbReference type="SUPFAM" id="SSF46785">
    <property type="entry name" value="Winged helix' DNA-binding domain"/>
    <property type="match status" value="1"/>
</dbReference>
<keyword evidence="13" id="KW-1185">Reference proteome</keyword>
<evidence type="ECO:0000313" key="13">
    <source>
        <dbReference type="Proteomes" id="UP000007305"/>
    </source>
</evidence>
<feature type="region of interest" description="Disordered" evidence="10">
    <location>
        <begin position="26"/>
        <end position="51"/>
    </location>
</feature>
<dbReference type="PROSITE" id="PS50067">
    <property type="entry name" value="KINESIN_MOTOR_2"/>
    <property type="match status" value="1"/>
</dbReference>
<comment type="similarity">
    <text evidence="8">Belongs to the TRAFAC class myosin-kinesin ATPase superfamily. Kinesin family.</text>
</comment>
<protein>
    <recommendedName>
        <fullName evidence="11">Kinesin motor domain-containing protein</fullName>
    </recommendedName>
</protein>
<dbReference type="Gene3D" id="1.10.10.10">
    <property type="entry name" value="Winged helix-like DNA-binding domain superfamily/Winged helix DNA-binding domain"/>
    <property type="match status" value="1"/>
</dbReference>
<reference evidence="12" key="3">
    <citation type="submission" date="2021-05" db="UniProtKB">
        <authorList>
            <consortium name="EnsemblPlants"/>
        </authorList>
    </citation>
    <scope>IDENTIFICATION</scope>
    <source>
        <strain evidence="12">cv. B73</strain>
    </source>
</reference>
<evidence type="ECO:0000256" key="4">
    <source>
        <dbReference type="ARBA" id="ARBA00023125"/>
    </source>
</evidence>
<dbReference type="PANTHER" id="PTHR12081:SF7">
    <property type="entry name" value="TRANSCRIPTION FACTOR EFL-3"/>
    <property type="match status" value="1"/>
</dbReference>
<dbReference type="Pfam" id="PF02319">
    <property type="entry name" value="WHD_E2F_TDP"/>
    <property type="match status" value="1"/>
</dbReference>
<dbReference type="GO" id="GO:0005634">
    <property type="term" value="C:nucleus"/>
    <property type="evidence" value="ECO:0007669"/>
    <property type="project" value="UniProtKB-SubCell"/>
</dbReference>
<dbReference type="Pfam" id="PF00225">
    <property type="entry name" value="Kinesin"/>
    <property type="match status" value="1"/>
</dbReference>
<comment type="similarity">
    <text evidence="1 9">Belongs to the E2F/DP family.</text>
</comment>
<reference evidence="13" key="1">
    <citation type="submission" date="2015-12" db="EMBL/GenBank/DDBJ databases">
        <title>Update maize B73 reference genome by single molecule sequencing technologies.</title>
        <authorList>
            <consortium name="Maize Genome Sequencing Project"/>
            <person name="Ware D."/>
        </authorList>
    </citation>
    <scope>NUCLEOTIDE SEQUENCE [LARGE SCALE GENOMIC DNA]</scope>
    <source>
        <strain evidence="13">cv. B73</strain>
    </source>
</reference>
<dbReference type="InterPro" id="IPR036961">
    <property type="entry name" value="Kinesin_motor_dom_sf"/>
</dbReference>
<accession>A0A804QA12</accession>
<dbReference type="GO" id="GO:0007018">
    <property type="term" value="P:microtubule-based movement"/>
    <property type="evidence" value="ECO:0007669"/>
    <property type="project" value="InterPro"/>
</dbReference>
<dbReference type="AlphaFoldDB" id="A0A804QA12"/>
<evidence type="ECO:0000256" key="2">
    <source>
        <dbReference type="ARBA" id="ARBA00022701"/>
    </source>
</evidence>
<keyword evidence="3 9" id="KW-0805">Transcription regulation</keyword>
<dbReference type="InterPro" id="IPR015633">
    <property type="entry name" value="E2F"/>
</dbReference>
<evidence type="ECO:0000256" key="3">
    <source>
        <dbReference type="ARBA" id="ARBA00023015"/>
    </source>
</evidence>
<dbReference type="GO" id="GO:0008017">
    <property type="term" value="F:microtubule binding"/>
    <property type="evidence" value="ECO:0007669"/>
    <property type="project" value="InterPro"/>
</dbReference>
<dbReference type="InParanoid" id="A0A804QA12"/>
<feature type="compositionally biased region" description="Gly residues" evidence="10">
    <location>
        <begin position="37"/>
        <end position="47"/>
    </location>
</feature>
<dbReference type="InterPro" id="IPR036388">
    <property type="entry name" value="WH-like_DNA-bd_sf"/>
</dbReference>
<evidence type="ECO:0000256" key="10">
    <source>
        <dbReference type="SAM" id="MobiDB-lite"/>
    </source>
</evidence>
<dbReference type="Gramene" id="Zm00001eb311880_T001">
    <property type="protein sequence ID" value="Zm00001eb311880_P001"/>
    <property type="gene ID" value="Zm00001eb311880"/>
</dbReference>
<evidence type="ECO:0000256" key="5">
    <source>
        <dbReference type="ARBA" id="ARBA00023163"/>
    </source>
</evidence>
<evidence type="ECO:0000256" key="9">
    <source>
        <dbReference type="RuleBase" id="RU003796"/>
    </source>
</evidence>
<comment type="subcellular location">
    <subcellularLocation>
        <location evidence="9">Nucleus</location>
    </subcellularLocation>
</comment>
<keyword evidence="2" id="KW-0493">Microtubule</keyword>
<evidence type="ECO:0000313" key="12">
    <source>
        <dbReference type="EnsemblPlants" id="Zm00001eb311880_P001"/>
    </source>
</evidence>
<dbReference type="GO" id="GO:0006357">
    <property type="term" value="P:regulation of transcription by RNA polymerase II"/>
    <property type="evidence" value="ECO:0007669"/>
    <property type="project" value="InterPro"/>
</dbReference>
<dbReference type="SUPFAM" id="SSF52540">
    <property type="entry name" value="P-loop containing nucleoside triphosphate hydrolases"/>
    <property type="match status" value="1"/>
</dbReference>
<evidence type="ECO:0000259" key="11">
    <source>
        <dbReference type="PROSITE" id="PS50067"/>
    </source>
</evidence>
<dbReference type="Gene3D" id="3.40.850.10">
    <property type="entry name" value="Kinesin motor domain"/>
    <property type="match status" value="1"/>
</dbReference>
<organism evidence="12 13">
    <name type="scientific">Zea mays</name>
    <name type="common">Maize</name>
    <dbReference type="NCBI Taxonomy" id="4577"/>
    <lineage>
        <taxon>Eukaryota</taxon>
        <taxon>Viridiplantae</taxon>
        <taxon>Streptophyta</taxon>
        <taxon>Embryophyta</taxon>
        <taxon>Tracheophyta</taxon>
        <taxon>Spermatophyta</taxon>
        <taxon>Magnoliopsida</taxon>
        <taxon>Liliopsida</taxon>
        <taxon>Poales</taxon>
        <taxon>Poaceae</taxon>
        <taxon>PACMAD clade</taxon>
        <taxon>Panicoideae</taxon>
        <taxon>Andropogonodae</taxon>
        <taxon>Andropogoneae</taxon>
        <taxon>Tripsacinae</taxon>
        <taxon>Zea</taxon>
    </lineage>
</organism>